<protein>
    <recommendedName>
        <fullName evidence="3">WD40-like Beta Propeller Repeat</fullName>
    </recommendedName>
</protein>
<dbReference type="Gene3D" id="2.120.10.30">
    <property type="entry name" value="TolB, C-terminal domain"/>
    <property type="match status" value="1"/>
</dbReference>
<dbReference type="OrthoDB" id="9809364at2"/>
<dbReference type="SUPFAM" id="SSF82171">
    <property type="entry name" value="DPP6 N-terminal domain-like"/>
    <property type="match status" value="1"/>
</dbReference>
<keyword evidence="2" id="KW-1185">Reference proteome</keyword>
<reference evidence="1 2" key="1">
    <citation type="submission" date="2007-01" db="EMBL/GenBank/DDBJ databases">
        <authorList>
            <person name="Haygood M."/>
            <person name="Podell S."/>
            <person name="Anderson C."/>
            <person name="Hopkinson B."/>
            <person name="Roe K."/>
            <person name="Barbeau K."/>
            <person name="Gaasterland T."/>
            <person name="Ferriera S."/>
            <person name="Johnson J."/>
            <person name="Kravitz S."/>
            <person name="Beeson K."/>
            <person name="Sutton G."/>
            <person name="Rogers Y.-H."/>
            <person name="Friedman R."/>
            <person name="Frazier M."/>
            <person name="Venter J.C."/>
        </authorList>
    </citation>
    <scope>NUCLEOTIDE SEQUENCE [LARGE SCALE GENOMIC DNA]</scope>
    <source>
        <strain evidence="1 2">ATCC 23134</strain>
    </source>
</reference>
<dbReference type="EMBL" id="AAWS01000042">
    <property type="protein sequence ID" value="EAY25811.1"/>
    <property type="molecule type" value="Genomic_DNA"/>
</dbReference>
<dbReference type="InterPro" id="IPR011042">
    <property type="entry name" value="6-blade_b-propeller_TolB-like"/>
</dbReference>
<dbReference type="InterPro" id="IPR011659">
    <property type="entry name" value="WD40"/>
</dbReference>
<name>A1ZUQ7_MICM2</name>
<sequence>MCYAFGSFAQSKKYLGQTPPLSKPKKFAPGLISTQAEVEFGSVFSADGTEFFYGVDIDQKPEIRYCKLVNGQWSKPKVLLKHPQYTYHDPFLSPDEQRLYFISNRPLSGKGAKKDADIWYIQRTTQGWSKPINAGRNINTDKNEYYISFTQKGSMYFSSNHAAKRSYNYDVYVSRLKKGKFQPSVRLGPGVNTRRYEADVFVAYDESYLIFCSIRGDASRRGDLYISFKQKDGSWGKAKDMGSLINTVSHELCPFVTKDGKYFFFTRNNDIYWVSADIIDLYRKQ</sequence>
<evidence type="ECO:0000313" key="1">
    <source>
        <dbReference type="EMBL" id="EAY25811.1"/>
    </source>
</evidence>
<organism evidence="1 2">
    <name type="scientific">Microscilla marina ATCC 23134</name>
    <dbReference type="NCBI Taxonomy" id="313606"/>
    <lineage>
        <taxon>Bacteria</taxon>
        <taxon>Pseudomonadati</taxon>
        <taxon>Bacteroidota</taxon>
        <taxon>Cytophagia</taxon>
        <taxon>Cytophagales</taxon>
        <taxon>Microscillaceae</taxon>
        <taxon>Microscilla</taxon>
    </lineage>
</organism>
<dbReference type="Pfam" id="PF07676">
    <property type="entry name" value="PD40"/>
    <property type="match status" value="3"/>
</dbReference>
<evidence type="ECO:0008006" key="3">
    <source>
        <dbReference type="Google" id="ProtNLM"/>
    </source>
</evidence>
<accession>A1ZUQ7</accession>
<dbReference type="eggNOG" id="COG0823">
    <property type="taxonomic scope" value="Bacteria"/>
</dbReference>
<gene>
    <name evidence="1" type="ORF">M23134_07623</name>
</gene>
<evidence type="ECO:0000313" key="2">
    <source>
        <dbReference type="Proteomes" id="UP000004095"/>
    </source>
</evidence>
<comment type="caution">
    <text evidence="1">The sequence shown here is derived from an EMBL/GenBank/DDBJ whole genome shotgun (WGS) entry which is preliminary data.</text>
</comment>
<proteinExistence type="predicted"/>
<dbReference type="Proteomes" id="UP000004095">
    <property type="component" value="Unassembled WGS sequence"/>
</dbReference>
<dbReference type="AlphaFoldDB" id="A1ZUQ7"/>